<protein>
    <recommendedName>
        <fullName evidence="6">RING-type domain-containing protein</fullName>
    </recommendedName>
</protein>
<dbReference type="Gene3D" id="3.30.160.60">
    <property type="entry name" value="Classic Zinc Finger"/>
    <property type="match status" value="1"/>
</dbReference>
<dbReference type="Pfam" id="PF00097">
    <property type="entry name" value="zf-C3HC4"/>
    <property type="match status" value="1"/>
</dbReference>
<dbReference type="SMART" id="SM00184">
    <property type="entry name" value="RING"/>
    <property type="match status" value="1"/>
</dbReference>
<dbReference type="CDD" id="cd16579">
    <property type="entry name" value="RING-HC_PML_C-V"/>
    <property type="match status" value="1"/>
</dbReference>
<keyword evidence="8" id="KW-1185">Reference proteome</keyword>
<dbReference type="InterPro" id="IPR047153">
    <property type="entry name" value="TRIM45/56/19-like"/>
</dbReference>
<dbReference type="InterPro" id="IPR017907">
    <property type="entry name" value="Znf_RING_CS"/>
</dbReference>
<dbReference type="Proteomes" id="UP000230750">
    <property type="component" value="Unassembled WGS sequence"/>
</dbReference>
<organism evidence="7 8">
    <name type="scientific">Stichopus japonicus</name>
    <name type="common">Sea cucumber</name>
    <dbReference type="NCBI Taxonomy" id="307972"/>
    <lineage>
        <taxon>Eukaryota</taxon>
        <taxon>Metazoa</taxon>
        <taxon>Echinodermata</taxon>
        <taxon>Eleutherozoa</taxon>
        <taxon>Echinozoa</taxon>
        <taxon>Holothuroidea</taxon>
        <taxon>Aspidochirotacea</taxon>
        <taxon>Aspidochirotida</taxon>
        <taxon>Stichopodidae</taxon>
        <taxon>Apostichopus</taxon>
    </lineage>
</organism>
<accession>A0A2G8JJQ0</accession>
<dbReference type="OrthoDB" id="265776at2759"/>
<dbReference type="PROSITE" id="PS50089">
    <property type="entry name" value="ZF_RING_2"/>
    <property type="match status" value="1"/>
</dbReference>
<evidence type="ECO:0000256" key="2">
    <source>
        <dbReference type="ARBA" id="ARBA00022771"/>
    </source>
</evidence>
<comment type="caution">
    <text evidence="7">The sequence shown here is derived from an EMBL/GenBank/DDBJ whole genome shotgun (WGS) entry which is preliminary data.</text>
</comment>
<dbReference type="PROSITE" id="PS00518">
    <property type="entry name" value="ZF_RING_1"/>
    <property type="match status" value="1"/>
</dbReference>
<keyword evidence="5" id="KW-0175">Coiled coil</keyword>
<dbReference type="InterPro" id="IPR013083">
    <property type="entry name" value="Znf_RING/FYVE/PHD"/>
</dbReference>
<evidence type="ECO:0000313" key="8">
    <source>
        <dbReference type="Proteomes" id="UP000230750"/>
    </source>
</evidence>
<evidence type="ECO:0000256" key="5">
    <source>
        <dbReference type="SAM" id="Coils"/>
    </source>
</evidence>
<dbReference type="SUPFAM" id="SSF57850">
    <property type="entry name" value="RING/U-box"/>
    <property type="match status" value="1"/>
</dbReference>
<proteinExistence type="predicted"/>
<dbReference type="STRING" id="307972.A0A2G8JJQ0"/>
<dbReference type="EMBL" id="MRZV01001770">
    <property type="protein sequence ID" value="PIK35976.1"/>
    <property type="molecule type" value="Genomic_DNA"/>
</dbReference>
<gene>
    <name evidence="7" type="ORF">BSL78_27190</name>
</gene>
<keyword evidence="2 4" id="KW-0863">Zinc-finger</keyword>
<dbReference type="Gene3D" id="3.30.40.10">
    <property type="entry name" value="Zinc/RING finger domain, C3HC4 (zinc finger)"/>
    <property type="match status" value="1"/>
</dbReference>
<evidence type="ECO:0000256" key="3">
    <source>
        <dbReference type="ARBA" id="ARBA00022833"/>
    </source>
</evidence>
<evidence type="ECO:0000256" key="1">
    <source>
        <dbReference type="ARBA" id="ARBA00022723"/>
    </source>
</evidence>
<dbReference type="PANTHER" id="PTHR25462">
    <property type="entry name" value="BONUS, ISOFORM C-RELATED"/>
    <property type="match status" value="1"/>
</dbReference>
<reference evidence="7 8" key="1">
    <citation type="journal article" date="2017" name="PLoS Biol.">
        <title>The sea cucumber genome provides insights into morphological evolution and visceral regeneration.</title>
        <authorList>
            <person name="Zhang X."/>
            <person name="Sun L."/>
            <person name="Yuan J."/>
            <person name="Sun Y."/>
            <person name="Gao Y."/>
            <person name="Zhang L."/>
            <person name="Li S."/>
            <person name="Dai H."/>
            <person name="Hamel J.F."/>
            <person name="Liu C."/>
            <person name="Yu Y."/>
            <person name="Liu S."/>
            <person name="Lin W."/>
            <person name="Guo K."/>
            <person name="Jin S."/>
            <person name="Xu P."/>
            <person name="Storey K.B."/>
            <person name="Huan P."/>
            <person name="Zhang T."/>
            <person name="Zhou Y."/>
            <person name="Zhang J."/>
            <person name="Lin C."/>
            <person name="Li X."/>
            <person name="Xing L."/>
            <person name="Huo D."/>
            <person name="Sun M."/>
            <person name="Wang L."/>
            <person name="Mercier A."/>
            <person name="Li F."/>
            <person name="Yang H."/>
            <person name="Xiang J."/>
        </authorList>
    </citation>
    <scope>NUCLEOTIDE SEQUENCE [LARGE SCALE GENOMIC DNA]</scope>
    <source>
        <strain evidence="7">Shaxun</strain>
        <tissue evidence="7">Muscle</tissue>
    </source>
</reference>
<feature type="domain" description="RING-type" evidence="6">
    <location>
        <begin position="17"/>
        <end position="59"/>
    </location>
</feature>
<dbReference type="AlphaFoldDB" id="A0A2G8JJQ0"/>
<name>A0A2G8JJQ0_STIJA</name>
<dbReference type="PANTHER" id="PTHR25462:SF296">
    <property type="entry name" value="MEIOTIC P26, ISOFORM F"/>
    <property type="match status" value="1"/>
</dbReference>
<evidence type="ECO:0000313" key="7">
    <source>
        <dbReference type="EMBL" id="PIK35976.1"/>
    </source>
</evidence>
<evidence type="ECO:0000259" key="6">
    <source>
        <dbReference type="PROSITE" id="PS50089"/>
    </source>
</evidence>
<feature type="coiled-coil region" evidence="5">
    <location>
        <begin position="340"/>
        <end position="367"/>
    </location>
</feature>
<dbReference type="SUPFAM" id="SSF57845">
    <property type="entry name" value="B-box zinc-binding domain"/>
    <property type="match status" value="1"/>
</dbReference>
<sequence>MATSISLNELKENFFLCSVCLDQYTEPKLLPCLHRYCSLCLKKVIQASNDGKIKCPMCKQIYRVPKKGVDGFKTDFHMKSVLEFLNLQKSVNNGGLKECISCSKKKQVFAYCFKCGDFLCELCYKFHKNSRMLKDHRPHILKLANAEAMNLTLEELSALTEDPRCHIHLKQQAQLCCSTCRNVPVCVPCTYSKHKGHNLHEVNELASHERMLLESKLTEINILTSSLYELPGKVEVIIGKLSENNAEKTETLKIQHKHLLYKLKDDKKKVTTERENGLMDINNRRADEKLQIRVREGKELSEVKQKYEDITKDTERKYDHESLQINAKCDKREDIVDGKLKRLDDNLKELSVDLDILTKQHKDELQKISNHCQQMIERYENFTTTTSSILASKDKWIDAQCIPDIREACKPLILEMKKEFSDIESLSDLTIGDITKDLFDNVTISEHEESVVKVKEFKENVTWYIDDITSTLDGKIVITGGSDDINHITVLNKRGHIENQQRINSTELVGSSVVFYLTQTCNSLYSR</sequence>
<keyword evidence="3" id="KW-0862">Zinc</keyword>
<dbReference type="InterPro" id="IPR018957">
    <property type="entry name" value="Znf_C3HC4_RING-type"/>
</dbReference>
<keyword evidence="1" id="KW-0479">Metal-binding</keyword>
<evidence type="ECO:0000256" key="4">
    <source>
        <dbReference type="PROSITE-ProRule" id="PRU00175"/>
    </source>
</evidence>
<dbReference type="InterPro" id="IPR001841">
    <property type="entry name" value="Znf_RING"/>
</dbReference>
<dbReference type="GO" id="GO:0008270">
    <property type="term" value="F:zinc ion binding"/>
    <property type="evidence" value="ECO:0007669"/>
    <property type="project" value="UniProtKB-KW"/>
</dbReference>